<feature type="compositionally biased region" description="Low complexity" evidence="6">
    <location>
        <begin position="55"/>
        <end position="73"/>
    </location>
</feature>
<keyword evidence="3" id="KW-0862">Zinc</keyword>
<dbReference type="EMBL" id="JAEVFJ010000006">
    <property type="protein sequence ID" value="KAH8104138.1"/>
    <property type="molecule type" value="Genomic_DNA"/>
</dbReference>
<feature type="compositionally biased region" description="Polar residues" evidence="6">
    <location>
        <begin position="1"/>
        <end position="15"/>
    </location>
</feature>
<feature type="region of interest" description="Disordered" evidence="6">
    <location>
        <begin position="34"/>
        <end position="96"/>
    </location>
</feature>
<dbReference type="Proteomes" id="UP000813824">
    <property type="component" value="Unassembled WGS sequence"/>
</dbReference>
<accession>A0A8K0UU39</accession>
<evidence type="ECO:0000259" key="7">
    <source>
        <dbReference type="PROSITE" id="PS50089"/>
    </source>
</evidence>
<evidence type="ECO:0000313" key="8">
    <source>
        <dbReference type="EMBL" id="KAH8104138.1"/>
    </source>
</evidence>
<protein>
    <recommendedName>
        <fullName evidence="7">RING-type domain-containing protein</fullName>
    </recommendedName>
</protein>
<evidence type="ECO:0000256" key="1">
    <source>
        <dbReference type="ARBA" id="ARBA00022723"/>
    </source>
</evidence>
<dbReference type="PROSITE" id="PS50089">
    <property type="entry name" value="ZF_RING_2"/>
    <property type="match status" value="1"/>
</dbReference>
<dbReference type="InterPro" id="IPR013083">
    <property type="entry name" value="Znf_RING/FYVE/PHD"/>
</dbReference>
<dbReference type="Pfam" id="PF00097">
    <property type="entry name" value="zf-C3HC4"/>
    <property type="match status" value="1"/>
</dbReference>
<sequence>MSTRGSKATKTASTSDRLRKENVLAYVSVPRHPARTVKKVKPKTPAVVEEVEEMSSPIATRSRRASSAVPSVTKKSTLKDVLPKQPSTSRVSSEPAAALKSVRASSLVPRTSTRIRRATPAIVDMEPPKLAQYAEEYRDLKRKRSTLEASVASFTEEKERKDRELKRRRIALDKEEMDMKKQKKHLETMKADLAARAEQLREREMVVENREEASRRPSIDNSEAALKFLEECFSCSLCCDIMACPTVLASSCGHSFCAMCILKWYFARFHIECNSWHTAVECPLCRASVRTPNTGYIPRTLESRPMMINRMAEGALQSFVDMLLKPGSSEPAPGKGKGKKKAVIDLDDPALEWREGGSARRDWIERGQKGKAKLQEVLSVWEKLTPAGFTNFKRSLDA</sequence>
<reference evidence="8" key="1">
    <citation type="journal article" date="2021" name="New Phytol.">
        <title>Evolutionary innovations through gain and loss of genes in the ectomycorrhizal Boletales.</title>
        <authorList>
            <person name="Wu G."/>
            <person name="Miyauchi S."/>
            <person name="Morin E."/>
            <person name="Kuo A."/>
            <person name="Drula E."/>
            <person name="Varga T."/>
            <person name="Kohler A."/>
            <person name="Feng B."/>
            <person name="Cao Y."/>
            <person name="Lipzen A."/>
            <person name="Daum C."/>
            <person name="Hundley H."/>
            <person name="Pangilinan J."/>
            <person name="Johnson J."/>
            <person name="Barry K."/>
            <person name="LaButti K."/>
            <person name="Ng V."/>
            <person name="Ahrendt S."/>
            <person name="Min B."/>
            <person name="Choi I.G."/>
            <person name="Park H."/>
            <person name="Plett J.M."/>
            <person name="Magnuson J."/>
            <person name="Spatafora J.W."/>
            <person name="Nagy L.G."/>
            <person name="Henrissat B."/>
            <person name="Grigoriev I.V."/>
            <person name="Yang Z.L."/>
            <person name="Xu J."/>
            <person name="Martin F.M."/>
        </authorList>
    </citation>
    <scope>NUCLEOTIDE SEQUENCE</scope>
    <source>
        <strain evidence="8">KKN 215</strain>
    </source>
</reference>
<feature type="domain" description="RING-type" evidence="7">
    <location>
        <begin position="235"/>
        <end position="286"/>
    </location>
</feature>
<evidence type="ECO:0000313" key="9">
    <source>
        <dbReference type="Proteomes" id="UP000813824"/>
    </source>
</evidence>
<evidence type="ECO:0000256" key="4">
    <source>
        <dbReference type="PROSITE-ProRule" id="PRU00175"/>
    </source>
</evidence>
<keyword evidence="9" id="KW-1185">Reference proteome</keyword>
<evidence type="ECO:0000256" key="2">
    <source>
        <dbReference type="ARBA" id="ARBA00022771"/>
    </source>
</evidence>
<evidence type="ECO:0000256" key="5">
    <source>
        <dbReference type="SAM" id="Coils"/>
    </source>
</evidence>
<proteinExistence type="predicted"/>
<dbReference type="InterPro" id="IPR001841">
    <property type="entry name" value="Znf_RING"/>
</dbReference>
<comment type="caution">
    <text evidence="8">The sequence shown here is derived from an EMBL/GenBank/DDBJ whole genome shotgun (WGS) entry which is preliminary data.</text>
</comment>
<dbReference type="InterPro" id="IPR017907">
    <property type="entry name" value="Znf_RING_CS"/>
</dbReference>
<feature type="region of interest" description="Disordered" evidence="6">
    <location>
        <begin position="1"/>
        <end position="21"/>
    </location>
</feature>
<evidence type="ECO:0000256" key="6">
    <source>
        <dbReference type="SAM" id="MobiDB-lite"/>
    </source>
</evidence>
<dbReference type="PROSITE" id="PS00518">
    <property type="entry name" value="ZF_RING_1"/>
    <property type="match status" value="1"/>
</dbReference>
<keyword evidence="5" id="KW-0175">Coiled coil</keyword>
<dbReference type="OrthoDB" id="6105938at2759"/>
<name>A0A8K0UU39_9AGAR</name>
<keyword evidence="2 4" id="KW-0863">Zinc-finger</keyword>
<evidence type="ECO:0000256" key="3">
    <source>
        <dbReference type="ARBA" id="ARBA00022833"/>
    </source>
</evidence>
<dbReference type="Gene3D" id="3.30.40.10">
    <property type="entry name" value="Zinc/RING finger domain, C3HC4 (zinc finger)"/>
    <property type="match status" value="1"/>
</dbReference>
<dbReference type="AlphaFoldDB" id="A0A8K0UU39"/>
<feature type="coiled-coil region" evidence="5">
    <location>
        <begin position="130"/>
        <end position="210"/>
    </location>
</feature>
<dbReference type="SUPFAM" id="SSF57850">
    <property type="entry name" value="RING/U-box"/>
    <property type="match status" value="1"/>
</dbReference>
<organism evidence="8 9">
    <name type="scientific">Cristinia sonorae</name>
    <dbReference type="NCBI Taxonomy" id="1940300"/>
    <lineage>
        <taxon>Eukaryota</taxon>
        <taxon>Fungi</taxon>
        <taxon>Dikarya</taxon>
        <taxon>Basidiomycota</taxon>
        <taxon>Agaricomycotina</taxon>
        <taxon>Agaricomycetes</taxon>
        <taxon>Agaricomycetidae</taxon>
        <taxon>Agaricales</taxon>
        <taxon>Pleurotineae</taxon>
        <taxon>Stephanosporaceae</taxon>
        <taxon>Cristinia</taxon>
    </lineage>
</organism>
<dbReference type="GO" id="GO:0008270">
    <property type="term" value="F:zinc ion binding"/>
    <property type="evidence" value="ECO:0007669"/>
    <property type="project" value="UniProtKB-KW"/>
</dbReference>
<gene>
    <name evidence="8" type="ORF">BXZ70DRAFT_1005683</name>
</gene>
<keyword evidence="1" id="KW-0479">Metal-binding</keyword>
<dbReference type="InterPro" id="IPR018957">
    <property type="entry name" value="Znf_C3HC4_RING-type"/>
</dbReference>